<dbReference type="SUPFAM" id="SSF51735">
    <property type="entry name" value="NAD(P)-binding Rossmann-fold domains"/>
    <property type="match status" value="1"/>
</dbReference>
<dbReference type="VEuPathDB" id="FungiDB:BON22_3529"/>
<evidence type="ECO:0000256" key="3">
    <source>
        <dbReference type="ARBA" id="ARBA00023002"/>
    </source>
</evidence>
<dbReference type="EMBL" id="MPUK01000006">
    <property type="protein sequence ID" value="ONH66572.1"/>
    <property type="molecule type" value="Genomic_DNA"/>
</dbReference>
<dbReference type="EMBL" id="LK052919">
    <property type="protein sequence ID" value="CDR47611.1"/>
    <property type="molecule type" value="Genomic_DNA"/>
</dbReference>
<evidence type="ECO:0000313" key="6">
    <source>
        <dbReference type="EMBL" id="ONH66572.1"/>
    </source>
</evidence>
<reference evidence="5" key="1">
    <citation type="journal article" date="2014" name="Genome Announc.">
        <title>Genome sequence of the yeast Cyberlindnera fabianii (Hansenula fabianii).</title>
        <authorList>
            <person name="Freel K.C."/>
            <person name="Sarilar V."/>
            <person name="Neuveglise C."/>
            <person name="Devillers H."/>
            <person name="Friedrich A."/>
            <person name="Schacherer J."/>
        </authorList>
    </citation>
    <scope>NUCLEOTIDE SEQUENCE</scope>
    <source>
        <strain evidence="5">YJS4271</strain>
    </source>
</reference>
<evidence type="ECO:0000313" key="5">
    <source>
        <dbReference type="EMBL" id="CDR47611.1"/>
    </source>
</evidence>
<dbReference type="InterPro" id="IPR036291">
    <property type="entry name" value="NAD(P)-bd_dom_sf"/>
</dbReference>
<dbReference type="AlphaFoldDB" id="A0A061BCE3"/>
<accession>A0A061BCE3</accession>
<evidence type="ECO:0000313" key="7">
    <source>
        <dbReference type="Proteomes" id="UP000189513"/>
    </source>
</evidence>
<comment type="similarity">
    <text evidence="1">Belongs to the short-chain dehydrogenases/reductases (SDR) family.</text>
</comment>
<keyword evidence="4" id="KW-0472">Membrane</keyword>
<dbReference type="GO" id="GO:0016491">
    <property type="term" value="F:oxidoreductase activity"/>
    <property type="evidence" value="ECO:0007669"/>
    <property type="project" value="UniProtKB-KW"/>
</dbReference>
<keyword evidence="2" id="KW-0521">NADP</keyword>
<dbReference type="PANTHER" id="PTHR24320:SF282">
    <property type="entry name" value="WW DOMAIN-CONTAINING OXIDOREDUCTASE"/>
    <property type="match status" value="1"/>
</dbReference>
<sequence length="329" mass="36815">MEILPESLPYYDPRSEHRVALVIGATSGSGFFTALHLYLHGFIVYVAGRSEGKVSRAIKDMTHEAELRISSLTEEEMNERHSVGVLKPLVVNLMDLRSVEHAALSFMEREMHLDILILGSGAGAVPFALTVDGFEVQSQTNHVADVLFTQRLLGVLHAGSRVIYVTSAAHRLALLPPPDAYANNGIISRLWPDIMFSWVRYSMAKCAGMHYISLLALKHPEIRCFNVHPGFVMSTNMFTYWTRIPLVGIVFWVLFQIFAYLLGCTAEEGSYATLRCALAENVLREKNGSYFGTRGKREPAGKLAEDMDSAAATWLWTVRELRSRGYELD</sequence>
<dbReference type="STRING" id="36022.A0A061BCE3"/>
<reference evidence="6" key="3">
    <citation type="submission" date="2017-01" db="EMBL/GenBank/DDBJ databases">
        <authorList>
            <person name="Mah S.A."/>
            <person name="Swanson W.J."/>
            <person name="Moy G.W."/>
            <person name="Vacquier V.D."/>
        </authorList>
    </citation>
    <scope>NUCLEOTIDE SEQUENCE [LARGE SCALE GENOMIC DNA]</scope>
    <source>
        <strain evidence="6">65</strain>
    </source>
</reference>
<protein>
    <submittedName>
        <fullName evidence="5">CYFA0S34e00716g1_1</fullName>
    </submittedName>
    <submittedName>
        <fullName evidence="6">Putative oxidoreductase ENV9</fullName>
    </submittedName>
</protein>
<evidence type="ECO:0000256" key="4">
    <source>
        <dbReference type="SAM" id="Phobius"/>
    </source>
</evidence>
<keyword evidence="4" id="KW-1133">Transmembrane helix</keyword>
<dbReference type="OMA" id="FTWFRYA"/>
<proteinExistence type="inferred from homology"/>
<dbReference type="OrthoDB" id="191139at2759"/>
<evidence type="ECO:0000256" key="2">
    <source>
        <dbReference type="ARBA" id="ARBA00022857"/>
    </source>
</evidence>
<evidence type="ECO:0000256" key="1">
    <source>
        <dbReference type="ARBA" id="ARBA00006484"/>
    </source>
</evidence>
<dbReference type="Gene3D" id="3.40.50.720">
    <property type="entry name" value="NAD(P)-binding Rossmann-like Domain"/>
    <property type="match status" value="1"/>
</dbReference>
<name>A0A061BCE3_CYBFA</name>
<organism evidence="5">
    <name type="scientific">Cyberlindnera fabianii</name>
    <name type="common">Yeast</name>
    <name type="synonym">Hansenula fabianii</name>
    <dbReference type="NCBI Taxonomy" id="36022"/>
    <lineage>
        <taxon>Eukaryota</taxon>
        <taxon>Fungi</taxon>
        <taxon>Dikarya</taxon>
        <taxon>Ascomycota</taxon>
        <taxon>Saccharomycotina</taxon>
        <taxon>Saccharomycetes</taxon>
        <taxon>Phaffomycetales</taxon>
        <taxon>Phaffomycetaceae</taxon>
        <taxon>Cyberlindnera</taxon>
    </lineage>
</organism>
<keyword evidence="7" id="KW-1185">Reference proteome</keyword>
<keyword evidence="3" id="KW-0560">Oxidoreductase</keyword>
<dbReference type="Proteomes" id="UP000189513">
    <property type="component" value="Unassembled WGS sequence"/>
</dbReference>
<dbReference type="PANTHER" id="PTHR24320">
    <property type="entry name" value="RETINOL DEHYDROGENASE"/>
    <property type="match status" value="1"/>
</dbReference>
<feature type="transmembrane region" description="Helical" evidence="4">
    <location>
        <begin position="244"/>
        <end position="263"/>
    </location>
</feature>
<gene>
    <name evidence="6" type="ORF">BON22_3529</name>
    <name evidence="5" type="ORF">CYFA0S_34e00716g</name>
</gene>
<keyword evidence="4" id="KW-0812">Transmembrane</keyword>
<reference evidence="7" key="2">
    <citation type="journal article" date="2017" name="Genome Announc.">
        <title>Genome sequences of Cyberlindnera fabianii 65, Pichia kudriavzevii 129, and Saccharomyces cerevisiae 131 isolated from fermented masau fruits in Zimbabwe.</title>
        <authorList>
            <person name="van Rijswijck I.M.H."/>
            <person name="Derks M.F.L."/>
            <person name="Abee T."/>
            <person name="de Ridder D."/>
            <person name="Smid E.J."/>
        </authorList>
    </citation>
    <scope>NUCLEOTIDE SEQUENCE [LARGE SCALE GENOMIC DNA]</scope>
    <source>
        <strain evidence="7">65</strain>
    </source>
</reference>